<evidence type="ECO:0000313" key="2">
    <source>
        <dbReference type="Proteomes" id="UP001153678"/>
    </source>
</evidence>
<comment type="caution">
    <text evidence="1">The sequence shown here is derived from an EMBL/GenBank/DDBJ whole genome shotgun (WGS) entry which is preliminary data.</text>
</comment>
<dbReference type="Proteomes" id="UP001153678">
    <property type="component" value="Unassembled WGS sequence"/>
</dbReference>
<sequence>MSDNKGSLDCLPIYSFLFPNEKSSSLYNTYDRSEVEDKLVIKIDQDGDHALKFSIANDISEVYGLLGIHECINGQKLLRAVIDIDMLKGDMRTAGVKGHKVFIWICCSFIRALYRILDCSWKDILKGLVIATSSDSSKCSYHILYAPALLIDHHELKAFTELVYAITTKKGRVKRILQFSLNNKWNELDYTRVQPPTNLGLKVKPQMLMIGLSKKRTQKTSSGEFIVKCFQQNSDERGEVFECDPSIAEKIQQENKKFLQSLSATETYEQRYVRPLSNEVLSTRHSYSNAITTKLNLKSYCDIDGNINLPDHKRVVCQIESLHQITNNYKSQSYLVGQSIKKLYKLIQEARRIIVMDNNNLTDLNIEWIKAFRKDIPLSIIHNTYQPQKDKIFRLAPNKETVLTEHWD</sequence>
<name>A0A9W4WYM8_9GLOM</name>
<evidence type="ECO:0000313" key="1">
    <source>
        <dbReference type="EMBL" id="CAI2182077.1"/>
    </source>
</evidence>
<keyword evidence="2" id="KW-1185">Reference proteome</keyword>
<reference evidence="1" key="1">
    <citation type="submission" date="2022-08" db="EMBL/GenBank/DDBJ databases">
        <authorList>
            <person name="Kallberg Y."/>
            <person name="Tangrot J."/>
            <person name="Rosling A."/>
        </authorList>
    </citation>
    <scope>NUCLEOTIDE SEQUENCE</scope>
    <source>
        <strain evidence="1">Wild A</strain>
    </source>
</reference>
<organism evidence="1 2">
    <name type="scientific">Funneliformis geosporum</name>
    <dbReference type="NCBI Taxonomy" id="1117311"/>
    <lineage>
        <taxon>Eukaryota</taxon>
        <taxon>Fungi</taxon>
        <taxon>Fungi incertae sedis</taxon>
        <taxon>Mucoromycota</taxon>
        <taxon>Glomeromycotina</taxon>
        <taxon>Glomeromycetes</taxon>
        <taxon>Glomerales</taxon>
        <taxon>Glomeraceae</taxon>
        <taxon>Funneliformis</taxon>
    </lineage>
</organism>
<gene>
    <name evidence="1" type="ORF">FWILDA_LOCUS10401</name>
</gene>
<dbReference type="AlphaFoldDB" id="A0A9W4WYM8"/>
<protein>
    <submittedName>
        <fullName evidence="1">16655_t:CDS:1</fullName>
    </submittedName>
</protein>
<proteinExistence type="predicted"/>
<accession>A0A9W4WYM8</accession>
<dbReference type="EMBL" id="CAMKVN010002665">
    <property type="protein sequence ID" value="CAI2182077.1"/>
    <property type="molecule type" value="Genomic_DNA"/>
</dbReference>